<accession>A0A2T0U761</accession>
<evidence type="ECO:0000256" key="1">
    <source>
        <dbReference type="ARBA" id="ARBA00002672"/>
    </source>
</evidence>
<protein>
    <recommendedName>
        <fullName evidence="4">Nicotinamide riboside transporter PnuC</fullName>
    </recommendedName>
</protein>
<evidence type="ECO:0000256" key="7">
    <source>
        <dbReference type="ARBA" id="ARBA00022692"/>
    </source>
</evidence>
<proteinExistence type="inferred from homology"/>
<feature type="transmembrane region" description="Helical" evidence="10">
    <location>
        <begin position="151"/>
        <end position="168"/>
    </location>
</feature>
<dbReference type="Proteomes" id="UP000238034">
    <property type="component" value="Unassembled WGS sequence"/>
</dbReference>
<feature type="transmembrane region" description="Helical" evidence="10">
    <location>
        <begin position="174"/>
        <end position="191"/>
    </location>
</feature>
<feature type="transmembrane region" description="Helical" evidence="10">
    <location>
        <begin position="63"/>
        <end position="80"/>
    </location>
</feature>
<evidence type="ECO:0000256" key="5">
    <source>
        <dbReference type="ARBA" id="ARBA00022448"/>
    </source>
</evidence>
<feature type="transmembrane region" description="Helical" evidence="10">
    <location>
        <begin position="40"/>
        <end position="57"/>
    </location>
</feature>
<comment type="subcellular location">
    <subcellularLocation>
        <location evidence="2">Cell membrane</location>
        <topology evidence="2">Multi-pass membrane protein</topology>
    </subcellularLocation>
</comment>
<dbReference type="InterPro" id="IPR006419">
    <property type="entry name" value="NMN_transpt_PnuC"/>
</dbReference>
<keyword evidence="7 10" id="KW-0812">Transmembrane</keyword>
<dbReference type="Pfam" id="PF04973">
    <property type="entry name" value="NMN_transporter"/>
    <property type="match status" value="1"/>
</dbReference>
<evidence type="ECO:0000313" key="11">
    <source>
        <dbReference type="EMBL" id="PRY53747.1"/>
    </source>
</evidence>
<comment type="function">
    <text evidence="1">Required for nicotinamide riboside transport across the inner membrane.</text>
</comment>
<dbReference type="PANTHER" id="PTHR36122">
    <property type="entry name" value="NICOTINAMIDE RIBOSIDE TRANSPORTER PNUC"/>
    <property type="match status" value="1"/>
</dbReference>
<sequence>MNFGELILNQLIQTSALEWVGTITGFLCVYLAARENILNWPVSIISVLAYSVLFFQYHLFGDAALQIYFLGTALYGWYFWRKNKSEDQKPVVSLKPTEYLIVGAAVVTLSGLLGLFLDHFTPTDVPYIDGTCTAISFVAQILLTRKVLQNWILWIIVDIIYVPLYLYKELALTAILYVIFLFIAAMGYKDWRKTWKTAQTS</sequence>
<gene>
    <name evidence="11" type="ORF">B0I27_103217</name>
</gene>
<organism evidence="11 12">
    <name type="scientific">Arcticibacter pallidicorallinus</name>
    <dbReference type="NCBI Taxonomy" id="1259464"/>
    <lineage>
        <taxon>Bacteria</taxon>
        <taxon>Pseudomonadati</taxon>
        <taxon>Bacteroidota</taxon>
        <taxon>Sphingobacteriia</taxon>
        <taxon>Sphingobacteriales</taxon>
        <taxon>Sphingobacteriaceae</taxon>
        <taxon>Arcticibacter</taxon>
    </lineage>
</organism>
<evidence type="ECO:0000256" key="8">
    <source>
        <dbReference type="ARBA" id="ARBA00022989"/>
    </source>
</evidence>
<evidence type="ECO:0000256" key="2">
    <source>
        <dbReference type="ARBA" id="ARBA00004651"/>
    </source>
</evidence>
<dbReference type="PANTHER" id="PTHR36122:SF2">
    <property type="entry name" value="NICOTINAMIDE RIBOSIDE TRANSPORTER PNUC"/>
    <property type="match status" value="1"/>
</dbReference>
<dbReference type="RefSeq" id="WP_106292340.1">
    <property type="nucleotide sequence ID" value="NZ_PVTH01000003.1"/>
</dbReference>
<dbReference type="NCBIfam" id="TIGR01528">
    <property type="entry name" value="NMN_trans_PnuC"/>
    <property type="match status" value="1"/>
</dbReference>
<evidence type="ECO:0000256" key="9">
    <source>
        <dbReference type="ARBA" id="ARBA00023136"/>
    </source>
</evidence>
<comment type="similarity">
    <text evidence="3">Belongs to the nicotinamide ribonucleoside (NR) uptake permease (TC 4.B.1) family.</text>
</comment>
<evidence type="ECO:0000256" key="6">
    <source>
        <dbReference type="ARBA" id="ARBA00022475"/>
    </source>
</evidence>
<keyword evidence="9 10" id="KW-0472">Membrane</keyword>
<keyword evidence="8 10" id="KW-1133">Transmembrane helix</keyword>
<dbReference type="OrthoDB" id="9791248at2"/>
<evidence type="ECO:0000313" key="12">
    <source>
        <dbReference type="Proteomes" id="UP000238034"/>
    </source>
</evidence>
<evidence type="ECO:0000256" key="3">
    <source>
        <dbReference type="ARBA" id="ARBA00006669"/>
    </source>
</evidence>
<reference evidence="11 12" key="1">
    <citation type="submission" date="2018-03" db="EMBL/GenBank/DDBJ databases">
        <title>Genomic Encyclopedia of Type Strains, Phase III (KMG-III): the genomes of soil and plant-associated and newly described type strains.</title>
        <authorList>
            <person name="Whitman W."/>
        </authorList>
    </citation>
    <scope>NUCLEOTIDE SEQUENCE [LARGE SCALE GENOMIC DNA]</scope>
    <source>
        <strain evidence="11 12">CGMCC 1.9313</strain>
    </source>
</reference>
<dbReference type="GO" id="GO:0034257">
    <property type="term" value="F:nicotinamide riboside transmembrane transporter activity"/>
    <property type="evidence" value="ECO:0007669"/>
    <property type="project" value="InterPro"/>
</dbReference>
<feature type="transmembrane region" description="Helical" evidence="10">
    <location>
        <begin position="126"/>
        <end position="144"/>
    </location>
</feature>
<dbReference type="EMBL" id="PVTH01000003">
    <property type="protein sequence ID" value="PRY53747.1"/>
    <property type="molecule type" value="Genomic_DNA"/>
</dbReference>
<evidence type="ECO:0000256" key="4">
    <source>
        <dbReference type="ARBA" id="ARBA00017522"/>
    </source>
</evidence>
<dbReference type="GO" id="GO:0005886">
    <property type="term" value="C:plasma membrane"/>
    <property type="evidence" value="ECO:0007669"/>
    <property type="project" value="UniProtKB-SubCell"/>
</dbReference>
<keyword evidence="12" id="KW-1185">Reference proteome</keyword>
<feature type="transmembrane region" description="Helical" evidence="10">
    <location>
        <begin position="12"/>
        <end position="33"/>
    </location>
</feature>
<feature type="transmembrane region" description="Helical" evidence="10">
    <location>
        <begin position="100"/>
        <end position="120"/>
    </location>
</feature>
<comment type="caution">
    <text evidence="11">The sequence shown here is derived from an EMBL/GenBank/DDBJ whole genome shotgun (WGS) entry which is preliminary data.</text>
</comment>
<keyword evidence="6" id="KW-1003">Cell membrane</keyword>
<evidence type="ECO:0000256" key="10">
    <source>
        <dbReference type="SAM" id="Phobius"/>
    </source>
</evidence>
<name>A0A2T0U761_9SPHI</name>
<dbReference type="AlphaFoldDB" id="A0A2T0U761"/>
<keyword evidence="5" id="KW-0813">Transport</keyword>